<feature type="domain" description="Peptidase M28" evidence="2">
    <location>
        <begin position="267"/>
        <end position="393"/>
    </location>
</feature>
<comment type="caution">
    <text evidence="3">The sequence shown here is derived from an EMBL/GenBank/DDBJ whole genome shotgun (WGS) entry which is preliminary data.</text>
</comment>
<feature type="signal peptide" evidence="1">
    <location>
        <begin position="1"/>
        <end position="31"/>
    </location>
</feature>
<dbReference type="Pfam" id="PF04389">
    <property type="entry name" value="Peptidase_M28"/>
    <property type="match status" value="1"/>
</dbReference>
<evidence type="ECO:0000313" key="3">
    <source>
        <dbReference type="EMBL" id="ORE85873.1"/>
    </source>
</evidence>
<evidence type="ECO:0000259" key="2">
    <source>
        <dbReference type="Pfam" id="PF04389"/>
    </source>
</evidence>
<dbReference type="AlphaFoldDB" id="A0A1Y1SBD3"/>
<dbReference type="STRING" id="1317117.ATO7_11288"/>
<gene>
    <name evidence="3" type="ORF">ATO7_11288</name>
</gene>
<reference evidence="3 4" key="1">
    <citation type="submission" date="2013-04" db="EMBL/GenBank/DDBJ databases">
        <title>Oceanococcus atlanticus 22II-S10r2 Genome Sequencing.</title>
        <authorList>
            <person name="Lai Q."/>
            <person name="Li G."/>
            <person name="Shao Z."/>
        </authorList>
    </citation>
    <scope>NUCLEOTIDE SEQUENCE [LARGE SCALE GENOMIC DNA]</scope>
    <source>
        <strain evidence="3 4">22II-S10r2</strain>
    </source>
</reference>
<name>A0A1Y1SBD3_9GAMM</name>
<accession>A0A1Y1SBD3</accession>
<dbReference type="SUPFAM" id="SSF53187">
    <property type="entry name" value="Zn-dependent exopeptidases"/>
    <property type="match status" value="1"/>
</dbReference>
<dbReference type="Proteomes" id="UP000192342">
    <property type="component" value="Unassembled WGS sequence"/>
</dbReference>
<dbReference type="InterPro" id="IPR007484">
    <property type="entry name" value="Peptidase_M28"/>
</dbReference>
<sequence length="503" mass="56009">MMACIAKLRGERLALRLMGCLLLLPTPFATAADAAPVAVDQATMMAWITRIDEQGIRLPGYVADEWMERWGHDQFVAFGLQDVRLEPFEVLRWEAHSWSLRVWPRGRQDDSVMLSAWPVPLSGNATALHGELALTTADTPPQPGLIAVEPYRLMQFDQAHMRDEVARWHYDPDGDFDTLQQTVPMGPRFQHVLEPAMAAGAKAWIGILEFPWQEDRYFVPYDAKLRDMPGLYLSQAEGQRLLALMAQGPVEARINVHREARPAISHNVVGVLPGRSDEWIIIGTHHDGPWNSAVEDASGVALVMAQAQYWAQVPQDQRPHNMMFLLQGGHMSRGAGLHHTAKTYAKRLRENTVAVIHLEHAAREAHVVDGALIPGDKPEVRWWFTSHMPQLEQVVSDAICAHQLDRSLLMPPYGWPKPEAKRPPTDASVFFLTTPVISLLAAPMYLFDPADRVDMVHEASLEPITTAVIDMVNGLADTSAAALHASEYQPPQAQRLPGCEAGL</sequence>
<dbReference type="EMBL" id="AQQV01000003">
    <property type="protein sequence ID" value="ORE85873.1"/>
    <property type="molecule type" value="Genomic_DNA"/>
</dbReference>
<proteinExistence type="predicted"/>
<feature type="chain" id="PRO_5012960047" description="Peptidase M28 domain-containing protein" evidence="1">
    <location>
        <begin position="32"/>
        <end position="503"/>
    </location>
</feature>
<protein>
    <recommendedName>
        <fullName evidence="2">Peptidase M28 domain-containing protein</fullName>
    </recommendedName>
</protein>
<dbReference type="Gene3D" id="3.50.30.30">
    <property type="match status" value="1"/>
</dbReference>
<keyword evidence="4" id="KW-1185">Reference proteome</keyword>
<keyword evidence="1" id="KW-0732">Signal</keyword>
<organism evidence="3 4">
    <name type="scientific">Oceanococcus atlanticus</name>
    <dbReference type="NCBI Taxonomy" id="1317117"/>
    <lineage>
        <taxon>Bacteria</taxon>
        <taxon>Pseudomonadati</taxon>
        <taxon>Pseudomonadota</taxon>
        <taxon>Gammaproteobacteria</taxon>
        <taxon>Chromatiales</taxon>
        <taxon>Oceanococcaceae</taxon>
        <taxon>Oceanococcus</taxon>
    </lineage>
</organism>
<evidence type="ECO:0000256" key="1">
    <source>
        <dbReference type="SAM" id="SignalP"/>
    </source>
</evidence>
<dbReference type="Gene3D" id="3.40.630.10">
    <property type="entry name" value="Zn peptidases"/>
    <property type="match status" value="1"/>
</dbReference>
<evidence type="ECO:0000313" key="4">
    <source>
        <dbReference type="Proteomes" id="UP000192342"/>
    </source>
</evidence>